<dbReference type="AlphaFoldDB" id="A0A7S2Z699"/>
<evidence type="ECO:0000313" key="2">
    <source>
        <dbReference type="EMBL" id="CAE0025750.1"/>
    </source>
</evidence>
<reference evidence="2" key="1">
    <citation type="submission" date="2021-01" db="EMBL/GenBank/DDBJ databases">
        <authorList>
            <person name="Corre E."/>
            <person name="Pelletier E."/>
            <person name="Niang G."/>
            <person name="Scheremetjew M."/>
            <person name="Finn R."/>
            <person name="Kale V."/>
            <person name="Holt S."/>
            <person name="Cochrane G."/>
            <person name="Meng A."/>
            <person name="Brown T."/>
            <person name="Cohen L."/>
        </authorList>
    </citation>
    <scope>NUCLEOTIDE SEQUENCE</scope>
    <source>
        <strain evidence="2">RCC856</strain>
    </source>
</reference>
<gene>
    <name evidence="2" type="ORF">CLAU1311_LOCUS7592</name>
</gene>
<feature type="chain" id="PRO_5031002280" evidence="1">
    <location>
        <begin position="30"/>
        <end position="314"/>
    </location>
</feature>
<proteinExistence type="predicted"/>
<feature type="signal peptide" evidence="1">
    <location>
        <begin position="1"/>
        <end position="29"/>
    </location>
</feature>
<name>A0A7S2Z699_9CHLO</name>
<dbReference type="EMBL" id="HBHU01011615">
    <property type="protein sequence ID" value="CAE0025750.1"/>
    <property type="molecule type" value="Transcribed_RNA"/>
</dbReference>
<organism evidence="2">
    <name type="scientific">Chloropicon laureae</name>
    <dbReference type="NCBI Taxonomy" id="464258"/>
    <lineage>
        <taxon>Eukaryota</taxon>
        <taxon>Viridiplantae</taxon>
        <taxon>Chlorophyta</taxon>
        <taxon>Chloropicophyceae</taxon>
        <taxon>Chloropicales</taxon>
        <taxon>Chloropicaceae</taxon>
        <taxon>Chloropicon</taxon>
    </lineage>
</organism>
<evidence type="ECO:0000256" key="1">
    <source>
        <dbReference type="SAM" id="SignalP"/>
    </source>
</evidence>
<sequence length="314" mass="33273">MKRARKKVAAAMAALLAVLIMAALQGVAAFDVASPVFHAIGSVASYSINKLVIDPQREREVFKVWKELRELEKEEAEGGGSGSGTAKSVLPDVVRNKNKRQLGGGELQPREFSTFTREGAAELHGQLGMYGGAVTAFGGQDAAASATMAPAVTIDPRIAILTDQCNQTGILTLLFDGFSPGQKLVLYRSRRPAYDSEKGARLPYDPQHTGDCGGTQLGLEGRVGAIGGGAQPPAKDAVRVFMSTEANQRGTAVLEARLRDLRMCDYFAYQALDVASCGLSNIAVLSKHTPVVPTAQLATVSSNPYTYATELDLG</sequence>
<protein>
    <submittedName>
        <fullName evidence="2">Uncharacterized protein</fullName>
    </submittedName>
</protein>
<accession>A0A7S2Z699</accession>
<keyword evidence="1" id="KW-0732">Signal</keyword>